<geneLocation type="plasmid" evidence="2 3">
    <name>unnamed4</name>
</geneLocation>
<accession>A0ABY4BGC6</accession>
<gene>
    <name evidence="2" type="ORF">MTP16_25300</name>
</gene>
<dbReference type="EMBL" id="CP094538">
    <property type="protein sequence ID" value="UOE36796.1"/>
    <property type="molecule type" value="Genomic_DNA"/>
</dbReference>
<dbReference type="RefSeq" id="WP_243521003.1">
    <property type="nucleotide sequence ID" value="NZ_CP094538.1"/>
</dbReference>
<name>A0ABY4BGC6_9BACT</name>
<evidence type="ECO:0000313" key="3">
    <source>
        <dbReference type="Proteomes" id="UP000831390"/>
    </source>
</evidence>
<evidence type="ECO:0000313" key="2">
    <source>
        <dbReference type="EMBL" id="UOE36796.1"/>
    </source>
</evidence>
<organism evidence="2 3">
    <name type="scientific">Hymenobacter monticola</name>
    <dbReference type="NCBI Taxonomy" id="1705399"/>
    <lineage>
        <taxon>Bacteria</taxon>
        <taxon>Pseudomonadati</taxon>
        <taxon>Bacteroidota</taxon>
        <taxon>Cytophagia</taxon>
        <taxon>Cytophagales</taxon>
        <taxon>Hymenobacteraceae</taxon>
        <taxon>Hymenobacter</taxon>
    </lineage>
</organism>
<dbReference type="Pfam" id="PF24722">
    <property type="entry name" value="DUF7674"/>
    <property type="match status" value="1"/>
</dbReference>
<dbReference type="InterPro" id="IPR056091">
    <property type="entry name" value="DUF7674"/>
</dbReference>
<reference evidence="2 3" key="1">
    <citation type="submission" date="2022-03" db="EMBL/GenBank/DDBJ databases">
        <title>Hymenobactersp. isolated from the air.</title>
        <authorList>
            <person name="Won M."/>
            <person name="Kwon S.-W."/>
        </authorList>
    </citation>
    <scope>NUCLEOTIDE SEQUENCE [LARGE SCALE GENOMIC DNA]</scope>
    <source>
        <strain evidence="2 3">KACC 22596</strain>
        <plasmid evidence="2 3">unnamed4</plasmid>
    </source>
</reference>
<proteinExistence type="predicted"/>
<feature type="domain" description="DUF7674" evidence="1">
    <location>
        <begin position="11"/>
        <end position="107"/>
    </location>
</feature>
<evidence type="ECO:0000259" key="1">
    <source>
        <dbReference type="Pfam" id="PF24722"/>
    </source>
</evidence>
<sequence>MKHVTQANFANKLRGALPEFVAYSEDFRDYLAGEGWFYGVGCDFGSHLLTLLDQGDERACRRYFAFLNKWLASTDEYLLHVAWEGVIERLALISEFYYKKSLRYLSSQGAELLRLCKANPPIGQLPPPW</sequence>
<keyword evidence="2" id="KW-0614">Plasmid</keyword>
<keyword evidence="3" id="KW-1185">Reference proteome</keyword>
<protein>
    <recommendedName>
        <fullName evidence="1">DUF7674 domain-containing protein</fullName>
    </recommendedName>
</protein>
<dbReference type="Proteomes" id="UP000831390">
    <property type="component" value="Plasmid unnamed4"/>
</dbReference>